<evidence type="ECO:0000256" key="7">
    <source>
        <dbReference type="ARBA" id="ARBA00023157"/>
    </source>
</evidence>
<dbReference type="PANTHER" id="PTHR11610:SF190">
    <property type="entry name" value="VITELLOGENIN-3-LIKE PROTEIN"/>
    <property type="match status" value="1"/>
</dbReference>
<evidence type="ECO:0000256" key="2">
    <source>
        <dbReference type="ARBA" id="ARBA00004613"/>
    </source>
</evidence>
<dbReference type="GO" id="GO:0016042">
    <property type="term" value="P:lipid catabolic process"/>
    <property type="evidence" value="ECO:0007669"/>
    <property type="project" value="TreeGrafter"/>
</dbReference>
<evidence type="ECO:0000259" key="10">
    <source>
        <dbReference type="Pfam" id="PF00151"/>
    </source>
</evidence>
<dbReference type="GO" id="GO:0005615">
    <property type="term" value="C:extracellular space"/>
    <property type="evidence" value="ECO:0007669"/>
    <property type="project" value="TreeGrafter"/>
</dbReference>
<evidence type="ECO:0000313" key="12">
    <source>
        <dbReference type="Proteomes" id="UP001432146"/>
    </source>
</evidence>
<evidence type="ECO:0000256" key="1">
    <source>
        <dbReference type="ARBA" id="ARBA00000111"/>
    </source>
</evidence>
<keyword evidence="5" id="KW-0964">Secreted</keyword>
<organism evidence="11 12">
    <name type="scientific">Tetragonisca angustula</name>
    <dbReference type="NCBI Taxonomy" id="166442"/>
    <lineage>
        <taxon>Eukaryota</taxon>
        <taxon>Metazoa</taxon>
        <taxon>Ecdysozoa</taxon>
        <taxon>Arthropoda</taxon>
        <taxon>Hexapoda</taxon>
        <taxon>Insecta</taxon>
        <taxon>Pterygota</taxon>
        <taxon>Neoptera</taxon>
        <taxon>Endopterygota</taxon>
        <taxon>Hymenoptera</taxon>
        <taxon>Apocrita</taxon>
        <taxon>Aculeata</taxon>
        <taxon>Apoidea</taxon>
        <taxon>Anthophila</taxon>
        <taxon>Apidae</taxon>
        <taxon>Tetragonisca</taxon>
    </lineage>
</organism>
<sequence>MKILDLAAFLFLCVATVRGNILNGIVNSVEDVIEGIEYGIESLGDTYIIGPDGIPIRVDLEEFIPPTVEQTQRNLPNTVFFYLYTRNNTSNYQQLNVNDENTLRNSNFNVSKNTAIYVHGWMSDYLTGTGVREAILQVCDCNVILLNWATIAHGPYIWSSDRAGIIAEYVAQMIDFLHAEGMDVSRLTIIGHSLGAHIAGLSSFFAKNKANFVVGLDPSQPNFLRAGVGTRLSSGDGNYVQVLHTDAGAAGLNVSVGDIDFWANNGQTQNGCNILDNNCSHGRALDYYIESVNGTTEFIGTACDNYNDFTRGNCANNPTAVMGGIIPQTNLRGNFYFTTNAGPPYARGAE</sequence>
<comment type="caution">
    <text evidence="11">The sequence shown here is derived from an EMBL/GenBank/DDBJ whole genome shotgun (WGS) entry which is preliminary data.</text>
</comment>
<dbReference type="Proteomes" id="UP001432146">
    <property type="component" value="Unassembled WGS sequence"/>
</dbReference>
<accession>A0AAW1AIR9</accession>
<dbReference type="EC" id="3.1.1.32" evidence="4"/>
<reference evidence="11 12" key="1">
    <citation type="submission" date="2024-05" db="EMBL/GenBank/DDBJ databases">
        <title>The nuclear and mitochondrial genome assemblies of Tetragonisca angustula (Apidae: Meliponini), a tiny yet remarkable pollinator in the Neotropics.</title>
        <authorList>
            <person name="Ferrari R."/>
            <person name="Ricardo P.C."/>
            <person name="Dias F.C."/>
            <person name="Araujo N.S."/>
            <person name="Soares D.O."/>
            <person name="Zhou Q.-S."/>
            <person name="Zhu C.-D."/>
            <person name="Coutinho L."/>
            <person name="Airas M.C."/>
            <person name="Batista T.M."/>
        </authorList>
    </citation>
    <scope>NUCLEOTIDE SEQUENCE [LARGE SCALE GENOMIC DNA]</scope>
    <source>
        <strain evidence="11">ASF017062</strain>
        <tissue evidence="11">Abdomen</tissue>
    </source>
</reference>
<comment type="catalytic activity">
    <reaction evidence="1">
        <text>a 1,2-diacyl-sn-glycero-3-phosphocholine + H2O = a 2-acyl-sn-glycero-3-phosphocholine + a fatty acid + H(+)</text>
        <dbReference type="Rhea" id="RHEA:18689"/>
        <dbReference type="ChEBI" id="CHEBI:15377"/>
        <dbReference type="ChEBI" id="CHEBI:15378"/>
        <dbReference type="ChEBI" id="CHEBI:28868"/>
        <dbReference type="ChEBI" id="CHEBI:57643"/>
        <dbReference type="ChEBI" id="CHEBI:57875"/>
        <dbReference type="EC" id="3.1.1.32"/>
    </reaction>
</comment>
<evidence type="ECO:0000313" key="11">
    <source>
        <dbReference type="EMBL" id="KAK9310005.1"/>
    </source>
</evidence>
<dbReference type="InterPro" id="IPR033906">
    <property type="entry name" value="Lipase_N"/>
</dbReference>
<name>A0AAW1AIR9_9HYME</name>
<gene>
    <name evidence="11" type="ORF">QLX08_000488</name>
</gene>
<evidence type="ECO:0000256" key="3">
    <source>
        <dbReference type="ARBA" id="ARBA00010701"/>
    </source>
</evidence>
<evidence type="ECO:0000256" key="5">
    <source>
        <dbReference type="ARBA" id="ARBA00022525"/>
    </source>
</evidence>
<dbReference type="InterPro" id="IPR013818">
    <property type="entry name" value="Lipase"/>
</dbReference>
<comment type="subcellular location">
    <subcellularLocation>
        <location evidence="2">Secreted</location>
    </subcellularLocation>
</comment>
<keyword evidence="9" id="KW-0732">Signal</keyword>
<dbReference type="GO" id="GO:0008970">
    <property type="term" value="F:phospholipase A1 activity"/>
    <property type="evidence" value="ECO:0007669"/>
    <property type="project" value="UniProtKB-EC"/>
</dbReference>
<dbReference type="CDD" id="cd00707">
    <property type="entry name" value="Pancreat_lipase_like"/>
    <property type="match status" value="1"/>
</dbReference>
<feature type="domain" description="Lipase" evidence="10">
    <location>
        <begin position="77"/>
        <end position="344"/>
    </location>
</feature>
<evidence type="ECO:0000256" key="4">
    <source>
        <dbReference type="ARBA" id="ARBA00013179"/>
    </source>
</evidence>
<keyword evidence="6" id="KW-0378">Hydrolase</keyword>
<proteinExistence type="inferred from homology"/>
<dbReference type="InterPro" id="IPR029058">
    <property type="entry name" value="AB_hydrolase_fold"/>
</dbReference>
<evidence type="ECO:0000256" key="9">
    <source>
        <dbReference type="SAM" id="SignalP"/>
    </source>
</evidence>
<dbReference type="InterPro" id="IPR000734">
    <property type="entry name" value="TAG_lipase"/>
</dbReference>
<comment type="similarity">
    <text evidence="3 8">Belongs to the AB hydrolase superfamily. Lipase family.</text>
</comment>
<evidence type="ECO:0000256" key="8">
    <source>
        <dbReference type="RuleBase" id="RU004262"/>
    </source>
</evidence>
<feature type="chain" id="PRO_5043732494" description="phospholipase A1" evidence="9">
    <location>
        <begin position="20"/>
        <end position="350"/>
    </location>
</feature>
<dbReference type="PRINTS" id="PR00821">
    <property type="entry name" value="TAGLIPASE"/>
</dbReference>
<evidence type="ECO:0000256" key="6">
    <source>
        <dbReference type="ARBA" id="ARBA00022801"/>
    </source>
</evidence>
<dbReference type="Gene3D" id="3.40.50.1820">
    <property type="entry name" value="alpha/beta hydrolase"/>
    <property type="match status" value="1"/>
</dbReference>
<dbReference type="Pfam" id="PF00151">
    <property type="entry name" value="Lipase"/>
    <property type="match status" value="1"/>
</dbReference>
<feature type="signal peptide" evidence="9">
    <location>
        <begin position="1"/>
        <end position="19"/>
    </location>
</feature>
<dbReference type="SUPFAM" id="SSF53474">
    <property type="entry name" value="alpha/beta-Hydrolases"/>
    <property type="match status" value="1"/>
</dbReference>
<dbReference type="PANTHER" id="PTHR11610">
    <property type="entry name" value="LIPASE"/>
    <property type="match status" value="1"/>
</dbReference>
<dbReference type="AlphaFoldDB" id="A0AAW1AIR9"/>
<dbReference type="EMBL" id="JAWNGG020000006">
    <property type="protein sequence ID" value="KAK9310005.1"/>
    <property type="molecule type" value="Genomic_DNA"/>
</dbReference>
<protein>
    <recommendedName>
        <fullName evidence="4">phospholipase A1</fullName>
        <ecNumber evidence="4">3.1.1.32</ecNumber>
    </recommendedName>
</protein>
<keyword evidence="7" id="KW-1015">Disulfide bond</keyword>
<keyword evidence="12" id="KW-1185">Reference proteome</keyword>